<gene>
    <name evidence="2" type="ORF">EYF80_020639</name>
</gene>
<feature type="compositionally biased region" description="Basic residues" evidence="1">
    <location>
        <begin position="78"/>
        <end position="87"/>
    </location>
</feature>
<name>A0A4Z2HWA2_9TELE</name>
<reference evidence="2 3" key="1">
    <citation type="submission" date="2019-03" db="EMBL/GenBank/DDBJ databases">
        <title>First draft genome of Liparis tanakae, snailfish: a comprehensive survey of snailfish specific genes.</title>
        <authorList>
            <person name="Kim W."/>
            <person name="Song I."/>
            <person name="Jeong J.-H."/>
            <person name="Kim D."/>
            <person name="Kim S."/>
            <person name="Ryu S."/>
            <person name="Song J.Y."/>
            <person name="Lee S.K."/>
        </authorList>
    </citation>
    <scope>NUCLEOTIDE SEQUENCE [LARGE SCALE GENOMIC DNA]</scope>
    <source>
        <tissue evidence="2">Muscle</tissue>
    </source>
</reference>
<dbReference type="Proteomes" id="UP000314294">
    <property type="component" value="Unassembled WGS sequence"/>
</dbReference>
<protein>
    <submittedName>
        <fullName evidence="2">Uncharacterized protein</fullName>
    </submittedName>
</protein>
<evidence type="ECO:0000256" key="1">
    <source>
        <dbReference type="SAM" id="MobiDB-lite"/>
    </source>
</evidence>
<feature type="region of interest" description="Disordered" evidence="1">
    <location>
        <begin position="150"/>
        <end position="202"/>
    </location>
</feature>
<dbReference type="AlphaFoldDB" id="A0A4Z2HWA2"/>
<organism evidence="2 3">
    <name type="scientific">Liparis tanakae</name>
    <name type="common">Tanaka's snailfish</name>
    <dbReference type="NCBI Taxonomy" id="230148"/>
    <lineage>
        <taxon>Eukaryota</taxon>
        <taxon>Metazoa</taxon>
        <taxon>Chordata</taxon>
        <taxon>Craniata</taxon>
        <taxon>Vertebrata</taxon>
        <taxon>Euteleostomi</taxon>
        <taxon>Actinopterygii</taxon>
        <taxon>Neopterygii</taxon>
        <taxon>Teleostei</taxon>
        <taxon>Neoteleostei</taxon>
        <taxon>Acanthomorphata</taxon>
        <taxon>Eupercaria</taxon>
        <taxon>Perciformes</taxon>
        <taxon>Cottioidei</taxon>
        <taxon>Cottales</taxon>
        <taxon>Liparidae</taxon>
        <taxon>Liparis</taxon>
    </lineage>
</organism>
<feature type="compositionally biased region" description="Basic and acidic residues" evidence="1">
    <location>
        <begin position="150"/>
        <end position="159"/>
    </location>
</feature>
<feature type="compositionally biased region" description="Polar residues" evidence="1">
    <location>
        <begin position="193"/>
        <end position="202"/>
    </location>
</feature>
<accession>A0A4Z2HWA2</accession>
<keyword evidence="3" id="KW-1185">Reference proteome</keyword>
<sequence>MCKQVCVIEERTGTQGRGNGWNHRAADQEYRVRNRNTAHGPKLRFFRVSCGPDMHALPPPPSLHPTSPSSHAQSPSKLLRKQTKSRRSVNDADVFPLNPSSPEASGSGFGMPRASPGCQMDILFLFFSLDTPASQFPSFECTTSRSPERDVVVRPRGDRPSWMPYRPCRGDPLPRRTQHSVAGEGGCSAGGISLTNGADASH</sequence>
<dbReference type="EMBL" id="SRLO01000179">
    <property type="protein sequence ID" value="TNN69172.1"/>
    <property type="molecule type" value="Genomic_DNA"/>
</dbReference>
<evidence type="ECO:0000313" key="2">
    <source>
        <dbReference type="EMBL" id="TNN69172.1"/>
    </source>
</evidence>
<evidence type="ECO:0000313" key="3">
    <source>
        <dbReference type="Proteomes" id="UP000314294"/>
    </source>
</evidence>
<feature type="region of interest" description="Disordered" evidence="1">
    <location>
        <begin position="56"/>
        <end position="112"/>
    </location>
</feature>
<comment type="caution">
    <text evidence="2">The sequence shown here is derived from an EMBL/GenBank/DDBJ whole genome shotgun (WGS) entry which is preliminary data.</text>
</comment>
<proteinExistence type="predicted"/>